<dbReference type="AlphaFoldDB" id="E2B2F6"/>
<feature type="non-terminal residue" evidence="1">
    <location>
        <position position="1"/>
    </location>
</feature>
<proteinExistence type="predicted"/>
<dbReference type="Proteomes" id="UP000008237">
    <property type="component" value="Unassembled WGS sequence"/>
</dbReference>
<keyword evidence="2" id="KW-1185">Reference proteome</keyword>
<protein>
    <submittedName>
        <fullName evidence="1">Uncharacterized protein</fullName>
    </submittedName>
</protein>
<evidence type="ECO:0000313" key="2">
    <source>
        <dbReference type="Proteomes" id="UP000008237"/>
    </source>
</evidence>
<reference evidence="1 2" key="1">
    <citation type="journal article" date="2010" name="Science">
        <title>Genomic comparison of the ants Camponotus floridanus and Harpegnathos saltator.</title>
        <authorList>
            <person name="Bonasio R."/>
            <person name="Zhang G."/>
            <person name="Ye C."/>
            <person name="Mutti N.S."/>
            <person name="Fang X."/>
            <person name="Qin N."/>
            <person name="Donahue G."/>
            <person name="Yang P."/>
            <person name="Li Q."/>
            <person name="Li C."/>
            <person name="Zhang P."/>
            <person name="Huang Z."/>
            <person name="Berger S.L."/>
            <person name="Reinberg D."/>
            <person name="Wang J."/>
            <person name="Liebig J."/>
        </authorList>
    </citation>
    <scope>NUCLEOTIDE SEQUENCE [LARGE SCALE GENOMIC DNA]</scope>
    <source>
        <strain evidence="1 2">R22 G/1</strain>
    </source>
</reference>
<organism evidence="2">
    <name type="scientific">Harpegnathos saltator</name>
    <name type="common">Jerdon's jumping ant</name>
    <dbReference type="NCBI Taxonomy" id="610380"/>
    <lineage>
        <taxon>Eukaryota</taxon>
        <taxon>Metazoa</taxon>
        <taxon>Ecdysozoa</taxon>
        <taxon>Arthropoda</taxon>
        <taxon>Hexapoda</taxon>
        <taxon>Insecta</taxon>
        <taxon>Pterygota</taxon>
        <taxon>Neoptera</taxon>
        <taxon>Endopterygota</taxon>
        <taxon>Hymenoptera</taxon>
        <taxon>Apocrita</taxon>
        <taxon>Aculeata</taxon>
        <taxon>Formicoidea</taxon>
        <taxon>Formicidae</taxon>
        <taxon>Ponerinae</taxon>
        <taxon>Ponerini</taxon>
        <taxon>Harpegnathos</taxon>
    </lineage>
</organism>
<accession>E2B2F6</accession>
<feature type="non-terminal residue" evidence="1">
    <location>
        <position position="39"/>
    </location>
</feature>
<dbReference type="EMBL" id="GL445138">
    <property type="protein sequence ID" value="EFN90123.1"/>
    <property type="molecule type" value="Genomic_DNA"/>
</dbReference>
<evidence type="ECO:0000313" key="1">
    <source>
        <dbReference type="EMBL" id="EFN90123.1"/>
    </source>
</evidence>
<gene>
    <name evidence="1" type="ORF">EAI_08365</name>
</gene>
<sequence>VRKSFDDFIISKSVSFHYLGIRKLPERQQKIINNNDEYF</sequence>
<name>E2B2F6_HARSA</name>
<dbReference type="InParanoid" id="E2B2F6"/>